<evidence type="ECO:0000313" key="3">
    <source>
        <dbReference type="Proteomes" id="UP001374579"/>
    </source>
</evidence>
<keyword evidence="3" id="KW-1185">Reference proteome</keyword>
<gene>
    <name evidence="2" type="ORF">V1264_001971</name>
</gene>
<reference evidence="2 3" key="1">
    <citation type="submission" date="2024-02" db="EMBL/GenBank/DDBJ databases">
        <title>Chromosome-scale genome assembly of the rough periwinkle Littorina saxatilis.</title>
        <authorList>
            <person name="De Jode A."/>
            <person name="Faria R."/>
            <person name="Formenti G."/>
            <person name="Sims Y."/>
            <person name="Smith T.P."/>
            <person name="Tracey A."/>
            <person name="Wood J.M.D."/>
            <person name="Zagrodzka Z.B."/>
            <person name="Johannesson K."/>
            <person name="Butlin R.K."/>
            <person name="Leder E.H."/>
        </authorList>
    </citation>
    <scope>NUCLEOTIDE SEQUENCE [LARGE SCALE GENOMIC DNA]</scope>
    <source>
        <strain evidence="2">Snail1</strain>
        <tissue evidence="2">Muscle</tissue>
    </source>
</reference>
<sequence>MDPPVTRSNAYHIRNRTTHTWGSSEDSTLPIDPMTMSCPNARSLEEQMRNARTFHVPRDPNPSPVIVKGRAIVSPSSPQPPKGDRPASASYSYDGGFFLSASNSGKDYFVIHPDWVSEAMTVQKLSLNDRQERISARTVGPASGRRASGRAMVGRRGLEGDEEESGRRLRRSKSAPPTKHRNPVTWSS</sequence>
<dbReference type="EMBL" id="JBAMIC010000001">
    <property type="protein sequence ID" value="KAK7116255.1"/>
    <property type="molecule type" value="Genomic_DNA"/>
</dbReference>
<name>A0AAN9GRJ4_9CAEN</name>
<feature type="region of interest" description="Disordered" evidence="1">
    <location>
        <begin position="133"/>
        <end position="188"/>
    </location>
</feature>
<accession>A0AAN9GRJ4</accession>
<dbReference type="Proteomes" id="UP001374579">
    <property type="component" value="Unassembled WGS sequence"/>
</dbReference>
<evidence type="ECO:0000256" key="1">
    <source>
        <dbReference type="SAM" id="MobiDB-lite"/>
    </source>
</evidence>
<proteinExistence type="predicted"/>
<feature type="compositionally biased region" description="Basic residues" evidence="1">
    <location>
        <begin position="168"/>
        <end position="182"/>
    </location>
</feature>
<comment type="caution">
    <text evidence="2">The sequence shown here is derived from an EMBL/GenBank/DDBJ whole genome shotgun (WGS) entry which is preliminary data.</text>
</comment>
<evidence type="ECO:0000313" key="2">
    <source>
        <dbReference type="EMBL" id="KAK7116255.1"/>
    </source>
</evidence>
<dbReference type="AlphaFoldDB" id="A0AAN9GRJ4"/>
<feature type="region of interest" description="Disordered" evidence="1">
    <location>
        <begin position="54"/>
        <end position="92"/>
    </location>
</feature>
<feature type="compositionally biased region" description="Polar residues" evidence="1">
    <location>
        <begin position="18"/>
        <end position="27"/>
    </location>
</feature>
<protein>
    <submittedName>
        <fullName evidence="2">Uncharacterized protein</fullName>
    </submittedName>
</protein>
<feature type="region of interest" description="Disordered" evidence="1">
    <location>
        <begin position="1"/>
        <end position="33"/>
    </location>
</feature>
<organism evidence="2 3">
    <name type="scientific">Littorina saxatilis</name>
    <dbReference type="NCBI Taxonomy" id="31220"/>
    <lineage>
        <taxon>Eukaryota</taxon>
        <taxon>Metazoa</taxon>
        <taxon>Spiralia</taxon>
        <taxon>Lophotrochozoa</taxon>
        <taxon>Mollusca</taxon>
        <taxon>Gastropoda</taxon>
        <taxon>Caenogastropoda</taxon>
        <taxon>Littorinimorpha</taxon>
        <taxon>Littorinoidea</taxon>
        <taxon>Littorinidae</taxon>
        <taxon>Littorina</taxon>
    </lineage>
</organism>